<dbReference type="RefSeq" id="WP_130550674.1">
    <property type="nucleotide sequence ID" value="NZ_SHMC01000002.1"/>
</dbReference>
<evidence type="ECO:0000313" key="2">
    <source>
        <dbReference type="Proteomes" id="UP000292627"/>
    </source>
</evidence>
<dbReference type="AlphaFoldDB" id="A0A4Q8LDL5"/>
<sequence length="629" mass="67985">MKETGISEIAKMPAIDLDLRGLAKLALPGFLLVNGSFPVAAQVTLPQEYDKTINVAGSIASLGEDLFGDRVDLYTGAASFESVDVSLVGSNDLPVEIRRKYSVESRTLSERSQLLARDGGFSDWELFLPHLKGVFAEGRGWQVGDAGSDQRCLHGLGAAPVVDGSPAGSWDPAEYWHGNHLVVPDEGSNELLALVGGNPNQPTSGGPYLWATKSNWFFSCLAGTANGVVGDAFLAHDPKGNLYWFDWIVSRPAPSIIKSYGAPIDVGRSAASSGRNHATAAAAAPGSETTALVREEVLIFPTKVQDRFGNYVTYTYDQANPWHLTSINSSDGRSLTVTYNTSGHVATVSAGTRTWQYVYGNGLEQVLLPDDGNPGLSRWLIDFSNLREAFTTPETGISLMCERSGASNGQVQVSGTLTHPSGAVGVFTFKSITHGRSYVPKNCIRPNPNDATTNFAWTPYLFNQISITSKQITNLSGGAVSTWSYSYGPTNHSWESSCGSGCLDYKTVEVVGPDGEWSRFTYGNRFRLNEGQLRKTERGSGPSSVMMVEEQTYQNDPNGLAYPARIGESTFTRGDFMSERLNPIKKRETRLGAMSYVWEVSQSCGTGSTLCFDQFARPTKVIESSAPSP</sequence>
<organism evidence="1 2">
    <name type="scientific">Pseudoxanthomonas winnipegensis</name>
    <dbReference type="NCBI Taxonomy" id="2480810"/>
    <lineage>
        <taxon>Bacteria</taxon>
        <taxon>Pseudomonadati</taxon>
        <taxon>Pseudomonadota</taxon>
        <taxon>Gammaproteobacteria</taxon>
        <taxon>Lysobacterales</taxon>
        <taxon>Lysobacteraceae</taxon>
        <taxon>Pseudoxanthomonas</taxon>
    </lineage>
</organism>
<evidence type="ECO:0008006" key="3">
    <source>
        <dbReference type="Google" id="ProtNLM"/>
    </source>
</evidence>
<evidence type="ECO:0000313" key="1">
    <source>
        <dbReference type="EMBL" id="TAA26821.1"/>
    </source>
</evidence>
<proteinExistence type="predicted"/>
<comment type="caution">
    <text evidence="1">The sequence shown here is derived from an EMBL/GenBank/DDBJ whole genome shotgun (WGS) entry which is preliminary data.</text>
</comment>
<name>A0A4Q8LDL5_9GAMM</name>
<protein>
    <recommendedName>
        <fullName evidence="3">YD repeat-containing protein</fullName>
    </recommendedName>
</protein>
<dbReference type="OrthoDB" id="6904246at2"/>
<accession>A0A4Q8LDL5</accession>
<dbReference type="Proteomes" id="UP000292627">
    <property type="component" value="Unassembled WGS sequence"/>
</dbReference>
<reference evidence="1 2" key="1">
    <citation type="submission" date="2019-02" db="EMBL/GenBank/DDBJ databases">
        <title>WGS of Pseudoxanthomonas species novum from clinical isolates.</title>
        <authorList>
            <person name="Bernier A.-M."/>
            <person name="Bernard K."/>
            <person name="Vachon A."/>
        </authorList>
    </citation>
    <scope>NUCLEOTIDE SEQUENCE [LARGE SCALE GENOMIC DNA]</scope>
    <source>
        <strain evidence="1 2">NML171200</strain>
    </source>
</reference>
<dbReference type="EMBL" id="SHMC01000002">
    <property type="protein sequence ID" value="TAA26821.1"/>
    <property type="molecule type" value="Genomic_DNA"/>
</dbReference>
<gene>
    <name evidence="1" type="ORF">EA660_06305</name>
</gene>